<dbReference type="Gene3D" id="1.10.10.2840">
    <property type="entry name" value="PucR C-terminal helix-turn-helix domain"/>
    <property type="match status" value="1"/>
</dbReference>
<dbReference type="InterPro" id="IPR051448">
    <property type="entry name" value="CdaR-like_regulators"/>
</dbReference>
<dbReference type="EMBL" id="JAFLCK010000001">
    <property type="protein sequence ID" value="MBN8658994.1"/>
    <property type="molecule type" value="Genomic_DNA"/>
</dbReference>
<organism evidence="2 3">
    <name type="scientific">Candidatus Obscuribacter phosphatis</name>
    <dbReference type="NCBI Taxonomy" id="1906157"/>
    <lineage>
        <taxon>Bacteria</taxon>
        <taxon>Bacillati</taxon>
        <taxon>Candidatus Melainabacteria</taxon>
        <taxon>Candidatus Obscuribacterales</taxon>
        <taxon>Candidatus Obscuribacteraceae</taxon>
        <taxon>Candidatus Obscuribacter</taxon>
    </lineage>
</organism>
<gene>
    <name evidence="2" type="ORF">J0M35_01425</name>
</gene>
<evidence type="ECO:0000259" key="1">
    <source>
        <dbReference type="Pfam" id="PF13556"/>
    </source>
</evidence>
<accession>A0A8J7P6F0</accession>
<feature type="domain" description="PucR C-terminal helix-turn-helix" evidence="1">
    <location>
        <begin position="495"/>
        <end position="553"/>
    </location>
</feature>
<dbReference type="InterPro" id="IPR025736">
    <property type="entry name" value="PucR_C-HTH_dom"/>
</dbReference>
<dbReference type="Proteomes" id="UP000664277">
    <property type="component" value="Unassembled WGS sequence"/>
</dbReference>
<proteinExistence type="predicted"/>
<dbReference type="PANTHER" id="PTHR33744:SF1">
    <property type="entry name" value="DNA-BINDING TRANSCRIPTIONAL ACTIVATOR ADER"/>
    <property type="match status" value="1"/>
</dbReference>
<sequence>MSQLATSVQPTIKQLLATDALSEAQVLCGELERPISQVISTLGESPRPGSLVVTQSESVFNTEVAVLAKLSALVIVRSTPATPESIAVGAAKGEGEAALGAFNDAALKRLVKRCKDADIPLLVVPSYGDPVQVLEDVRYVFLRELKLSSARLYSVMLSIALEEGLDGLIEVVSGWLNRPLSVETADFKVLAARNMGATPASQQRHLSDESMKCLRIYKKNLEALSPKVRPLLDGQADLHIAPVRLGRRLVFPVPFSELIAGYVSVMVRPQDDLNQIAEYMQPLALACKVDFSHRLKDSPSFAATQRTLLKDLISGRGLASADQERLERSFGFDLCDGFHVFAVDVQISKEKGKSEAPVVVQFPDDKFISCDLEGMRAFVVPHFAKNAENWRKHAEDIIAAIRDLNKGDGNKVAVRLGGGRLVETMPEIADAYGEARQALVIGSMMHGEGEFLLEYGELGVRRLLYLIFDHPEVERFLEETLSPLASYDEEWESELVDTLKVYLEHGANLNSTARALFIHRHTLRYRLEQIADILKVDIDSQEVLLNLQIAFLIKDMKEGGKKKQ</sequence>
<name>A0A8J7P6F0_9BACT</name>
<evidence type="ECO:0000313" key="2">
    <source>
        <dbReference type="EMBL" id="MBN8658994.1"/>
    </source>
</evidence>
<evidence type="ECO:0000313" key="3">
    <source>
        <dbReference type="Proteomes" id="UP000664277"/>
    </source>
</evidence>
<dbReference type="Pfam" id="PF13556">
    <property type="entry name" value="HTH_30"/>
    <property type="match status" value="1"/>
</dbReference>
<reference evidence="2" key="1">
    <citation type="submission" date="2021-02" db="EMBL/GenBank/DDBJ databases">
        <title>Genome-Resolved Metagenomics of a Microbial Community Performing Photosynthetic Biological Nutrient Removal.</title>
        <authorList>
            <person name="Mcdaniel E.A."/>
        </authorList>
    </citation>
    <scope>NUCLEOTIDE SEQUENCE</scope>
    <source>
        <strain evidence="2">UWPOB_OBS1</strain>
    </source>
</reference>
<protein>
    <submittedName>
        <fullName evidence="2">Helix-turn-helix domain-containing protein</fullName>
    </submittedName>
</protein>
<dbReference type="InterPro" id="IPR042070">
    <property type="entry name" value="PucR_C-HTH_sf"/>
</dbReference>
<dbReference type="AlphaFoldDB" id="A0A8J7P6F0"/>
<comment type="caution">
    <text evidence="2">The sequence shown here is derived from an EMBL/GenBank/DDBJ whole genome shotgun (WGS) entry which is preliminary data.</text>
</comment>
<dbReference type="PANTHER" id="PTHR33744">
    <property type="entry name" value="CARBOHYDRATE DIACID REGULATOR"/>
    <property type="match status" value="1"/>
</dbReference>